<evidence type="ECO:0000256" key="10">
    <source>
        <dbReference type="ARBA" id="ARBA00023146"/>
    </source>
</evidence>
<feature type="binding site" evidence="11">
    <location>
        <position position="569"/>
    </location>
    <ligand>
        <name>Zn(2+)</name>
        <dbReference type="ChEBI" id="CHEBI:29105"/>
    </ligand>
</feature>
<dbReference type="PRINTS" id="PR00980">
    <property type="entry name" value="TRNASYNTHALA"/>
</dbReference>
<dbReference type="InterPro" id="IPR018162">
    <property type="entry name" value="Ala-tRNA-ligase_IIc_anticod-bd"/>
</dbReference>
<dbReference type="InterPro" id="IPR009000">
    <property type="entry name" value="Transl_B-barrel_sf"/>
</dbReference>
<dbReference type="InterPro" id="IPR012947">
    <property type="entry name" value="tRNA_SAD"/>
</dbReference>
<evidence type="ECO:0000256" key="3">
    <source>
        <dbReference type="ARBA" id="ARBA00022598"/>
    </source>
</evidence>
<dbReference type="FunFam" id="3.10.310.40:FF:000001">
    <property type="entry name" value="Alanine--tRNA ligase"/>
    <property type="match status" value="1"/>
</dbReference>
<dbReference type="InterPro" id="IPR050058">
    <property type="entry name" value="Ala-tRNA_ligase"/>
</dbReference>
<evidence type="ECO:0000256" key="5">
    <source>
        <dbReference type="ARBA" id="ARBA00022741"/>
    </source>
</evidence>
<dbReference type="Gene3D" id="3.30.54.20">
    <property type="match status" value="1"/>
</dbReference>
<dbReference type="AlphaFoldDB" id="A0A9X4MDS1"/>
<evidence type="ECO:0000256" key="1">
    <source>
        <dbReference type="ARBA" id="ARBA00008226"/>
    </source>
</evidence>
<dbReference type="HAMAP" id="MF_00036_B">
    <property type="entry name" value="Ala_tRNA_synth_B"/>
    <property type="match status" value="1"/>
</dbReference>
<keyword evidence="7 11" id="KW-0067">ATP-binding</keyword>
<dbReference type="InterPro" id="IPR018163">
    <property type="entry name" value="Thr/Ala-tRNA-synth_IIc_edit"/>
</dbReference>
<dbReference type="SUPFAM" id="SSF55681">
    <property type="entry name" value="Class II aaRS and biotin synthetases"/>
    <property type="match status" value="1"/>
</dbReference>
<dbReference type="RefSeq" id="WP_307632667.1">
    <property type="nucleotide sequence ID" value="NZ_JAPHEH010000001.1"/>
</dbReference>
<dbReference type="PANTHER" id="PTHR11777">
    <property type="entry name" value="ALANYL-TRNA SYNTHETASE"/>
    <property type="match status" value="1"/>
</dbReference>
<gene>
    <name evidence="11 13" type="primary">alaS</name>
    <name evidence="13" type="ORF">OLX77_05905</name>
</gene>
<dbReference type="Gene3D" id="3.30.930.10">
    <property type="entry name" value="Bira Bifunctional Protein, Domain 2"/>
    <property type="match status" value="1"/>
</dbReference>
<organism evidence="13 14">
    <name type="scientific">Thiovibrio frasassiensis</name>
    <dbReference type="NCBI Taxonomy" id="2984131"/>
    <lineage>
        <taxon>Bacteria</taxon>
        <taxon>Pseudomonadati</taxon>
        <taxon>Thermodesulfobacteriota</taxon>
        <taxon>Desulfobulbia</taxon>
        <taxon>Desulfobulbales</taxon>
        <taxon>Thiovibrionaceae</taxon>
        <taxon>Thiovibrio</taxon>
    </lineage>
</organism>
<dbReference type="Proteomes" id="UP001154240">
    <property type="component" value="Unassembled WGS sequence"/>
</dbReference>
<keyword evidence="10 11" id="KW-0030">Aminoacyl-tRNA synthetase</keyword>
<dbReference type="EMBL" id="JAPHEH010000001">
    <property type="protein sequence ID" value="MDG4475694.1"/>
    <property type="molecule type" value="Genomic_DNA"/>
</dbReference>
<feature type="domain" description="Alanyl-transfer RNA synthetases family profile" evidence="12">
    <location>
        <begin position="1"/>
        <end position="714"/>
    </location>
</feature>
<dbReference type="GO" id="GO:0005829">
    <property type="term" value="C:cytosol"/>
    <property type="evidence" value="ECO:0007669"/>
    <property type="project" value="TreeGrafter"/>
</dbReference>
<dbReference type="SUPFAM" id="SSF50447">
    <property type="entry name" value="Translation proteins"/>
    <property type="match status" value="1"/>
</dbReference>
<dbReference type="InterPro" id="IPR023033">
    <property type="entry name" value="Ala_tRNA_ligase_euk/bac"/>
</dbReference>
<keyword evidence="11" id="KW-0963">Cytoplasm</keyword>
<dbReference type="Pfam" id="PF02272">
    <property type="entry name" value="DHHA1"/>
    <property type="match status" value="1"/>
</dbReference>
<dbReference type="SUPFAM" id="SSF55186">
    <property type="entry name" value="ThrRS/AlaRS common domain"/>
    <property type="match status" value="1"/>
</dbReference>
<keyword evidence="5 11" id="KW-0547">Nucleotide-binding</keyword>
<keyword evidence="4 11" id="KW-0479">Metal-binding</keyword>
<dbReference type="InterPro" id="IPR018164">
    <property type="entry name" value="Ala-tRNA-synth_IIc_N"/>
</dbReference>
<keyword evidence="8 11" id="KW-0694">RNA-binding</keyword>
<dbReference type="InterPro" id="IPR045864">
    <property type="entry name" value="aa-tRNA-synth_II/BPL/LPL"/>
</dbReference>
<evidence type="ECO:0000256" key="11">
    <source>
        <dbReference type="HAMAP-Rule" id="MF_00036"/>
    </source>
</evidence>
<dbReference type="EC" id="6.1.1.7" evidence="11"/>
<comment type="similarity">
    <text evidence="1 11">Belongs to the class-II aminoacyl-tRNA synthetase family.</text>
</comment>
<reference evidence="13" key="1">
    <citation type="journal article" date="2022" name="bioRxiv">
        <title>Thiovibrio frasassiensisgen. nov., sp. nov., an autotrophic, elemental sulfur disproportionating bacterium isolated from sulfidic karst sediment, and proposal of Thiovibrionaceae fam. nov.</title>
        <authorList>
            <person name="Aronson H."/>
            <person name="Thomas C."/>
            <person name="Bhattacharyya M."/>
            <person name="Eckstein S."/>
            <person name="Jensen S."/>
            <person name="Barco R."/>
            <person name="Macalady J."/>
            <person name="Amend J."/>
        </authorList>
    </citation>
    <scope>NUCLEOTIDE SEQUENCE</scope>
    <source>
        <strain evidence="13">RS19-109</strain>
    </source>
</reference>
<dbReference type="GO" id="GO:0045892">
    <property type="term" value="P:negative regulation of DNA-templated transcription"/>
    <property type="evidence" value="ECO:0007669"/>
    <property type="project" value="TreeGrafter"/>
</dbReference>
<keyword evidence="3 11" id="KW-0436">Ligase</keyword>
<dbReference type="CDD" id="cd00673">
    <property type="entry name" value="AlaRS_core"/>
    <property type="match status" value="1"/>
</dbReference>
<dbReference type="Gene3D" id="2.40.30.130">
    <property type="match status" value="1"/>
</dbReference>
<dbReference type="InterPro" id="IPR018165">
    <property type="entry name" value="Ala-tRNA-synth_IIc_core"/>
</dbReference>
<proteinExistence type="inferred from homology"/>
<evidence type="ECO:0000313" key="13">
    <source>
        <dbReference type="EMBL" id="MDG4475694.1"/>
    </source>
</evidence>
<dbReference type="FunFam" id="3.30.930.10:FF:000004">
    <property type="entry name" value="Alanine--tRNA ligase"/>
    <property type="match status" value="1"/>
</dbReference>
<keyword evidence="6 11" id="KW-0862">Zinc</keyword>
<dbReference type="GO" id="GO:0005524">
    <property type="term" value="F:ATP binding"/>
    <property type="evidence" value="ECO:0007669"/>
    <property type="project" value="UniProtKB-UniRule"/>
</dbReference>
<dbReference type="FunFam" id="3.30.980.10:FF:000004">
    <property type="entry name" value="Alanine--tRNA ligase, cytoplasmic"/>
    <property type="match status" value="1"/>
</dbReference>
<evidence type="ECO:0000256" key="4">
    <source>
        <dbReference type="ARBA" id="ARBA00022723"/>
    </source>
</evidence>
<dbReference type="SMART" id="SM00863">
    <property type="entry name" value="tRNA_SAD"/>
    <property type="match status" value="1"/>
</dbReference>
<evidence type="ECO:0000256" key="6">
    <source>
        <dbReference type="ARBA" id="ARBA00022833"/>
    </source>
</evidence>
<keyword evidence="2 11" id="KW-0820">tRNA-binding</keyword>
<dbReference type="FunFam" id="3.30.54.20:FF:000001">
    <property type="entry name" value="Alanine--tRNA ligase"/>
    <property type="match status" value="1"/>
</dbReference>
<dbReference type="Gene3D" id="3.30.980.10">
    <property type="entry name" value="Threonyl-trna Synthetase, Chain A, domain 2"/>
    <property type="match status" value="1"/>
</dbReference>
<sequence length="885" mass="95806">MTGNDIRKQFLAYFADKGHTVVESSPLVPHDDPTLLFTNAGMVQFKRVFMGEEKPDYVRAVTSQRCVRAGGKHNDLENVGYTARHHTFFEMLGNFSFGDYFKKDAIHYAWDFLTKEVGLDPQKLWVSVFDDDDEAFGLWEKVKELPPGRIVRMGEKDNFWAMGDTGPCGPCSEIHIDQGTEAGCGRPDCKLGCDCDRFLEIWNLVFMQFNRSEDGSLTPLPKPSIDTGMGLERITAVTQGKFTNYDSDLFSGIITAIADVAGVRYGSEPAVNTALRVIADHSRATTFLVADGVLPSNEGRGYVLRRIMRRAIRYGRSLGLKKPFLGGIIEAVIAEMGEPYPHLHGARELLAKVVYNEEVRFLETLDHGLAMLHQEMKRLQEAGEKEVSGDFIFKLYDTYGFPVDIVKDIAIEKGMLADEPGFNAAMEVQRSQSKKSWKSTSLAEMGPGVRALLDKGVRTRFVGYEMRHHRGLIGGLVNAAGATLEQAGTGEQISLFCPETPFYAESGGQSGDRGMVIGPHGKARVVNTVAVGEGLILHQAEVMEGSLALGESVELKVAEGKRQRTANNHTATHLLQAALREVLGEHVKQSGSQVNPDRLRFDFTHFSPLSRAEILRVEKIVNDAIRANAQVSTAVLGREEAIRGGATALFGEKYETKVRVVSVGEISKELCGGTHVGATGEIGMFKILSEGGIAAGVRRIEAVTGPGAMERFQQVEAQLATLAGKLKTTPEELSGKLDKILARQKELEREVGRLTADLSVNDLESMLGKAQEIAGVKVVIAQIAMDSPKTMREVGDKLRDGLGSGIAVLGGVFEGKVSLLAMVTKDLSSRFHAGQIVKEVAAMVGGSGGGRPDMAQAGGTMADKLPEALAAVPGIISGQGAKASA</sequence>
<accession>A0A9X4MDS1</accession>
<dbReference type="PANTHER" id="PTHR11777:SF9">
    <property type="entry name" value="ALANINE--TRNA LIGASE, CYTOPLASMIC"/>
    <property type="match status" value="1"/>
</dbReference>
<keyword evidence="9 11" id="KW-0648">Protein biosynthesis</keyword>
<evidence type="ECO:0000256" key="2">
    <source>
        <dbReference type="ARBA" id="ARBA00022555"/>
    </source>
</evidence>
<comment type="domain">
    <text evidence="11">Consists of three domains; the N-terminal catalytic domain, the editing domain and the C-terminal C-Ala domain. The editing domain removes incorrectly charged amino acids, while the C-Ala domain, along with tRNA(Ala), serves as a bridge to cooperatively bring together the editing and aminoacylation centers thus stimulating deacylation of misacylated tRNAs.</text>
</comment>
<dbReference type="NCBIfam" id="TIGR00344">
    <property type="entry name" value="alaS"/>
    <property type="match status" value="1"/>
</dbReference>
<comment type="function">
    <text evidence="11">Catalyzes the attachment of alanine to tRNA(Ala) in a two-step reaction: alanine is first activated by ATP to form Ala-AMP and then transferred to the acceptor end of tRNA(Ala). Also edits incorrectly charged Ser-tRNA(Ala) and Gly-tRNA(Ala) via its editing domain.</text>
</comment>
<comment type="caution">
    <text evidence="13">The sequence shown here is derived from an EMBL/GenBank/DDBJ whole genome shotgun (WGS) entry which is preliminary data.</text>
</comment>
<comment type="cofactor">
    <cofactor evidence="11">
        <name>Zn(2+)</name>
        <dbReference type="ChEBI" id="CHEBI:29105"/>
    </cofactor>
    <text evidence="11">Binds 1 zinc ion per subunit.</text>
</comment>
<dbReference type="Pfam" id="PF07973">
    <property type="entry name" value="tRNA_SAD"/>
    <property type="match status" value="1"/>
</dbReference>
<dbReference type="Gene3D" id="6.10.250.550">
    <property type="match status" value="1"/>
</dbReference>
<dbReference type="PROSITE" id="PS50860">
    <property type="entry name" value="AA_TRNA_LIGASE_II_ALA"/>
    <property type="match status" value="1"/>
</dbReference>
<dbReference type="InterPro" id="IPR003156">
    <property type="entry name" value="DHHA1_dom"/>
</dbReference>
<dbReference type="GO" id="GO:0006419">
    <property type="term" value="P:alanyl-tRNA aminoacylation"/>
    <property type="evidence" value="ECO:0007669"/>
    <property type="project" value="UniProtKB-UniRule"/>
</dbReference>
<keyword evidence="14" id="KW-1185">Reference proteome</keyword>
<dbReference type="Pfam" id="PF01411">
    <property type="entry name" value="tRNA-synt_2c"/>
    <property type="match status" value="1"/>
</dbReference>
<reference evidence="13" key="2">
    <citation type="submission" date="2022-10" db="EMBL/GenBank/DDBJ databases">
        <authorList>
            <person name="Aronson H.S."/>
        </authorList>
    </citation>
    <scope>NUCLEOTIDE SEQUENCE</scope>
    <source>
        <strain evidence="13">RS19-109</strain>
    </source>
</reference>
<feature type="binding site" evidence="11">
    <location>
        <position position="573"/>
    </location>
    <ligand>
        <name>Zn(2+)</name>
        <dbReference type="ChEBI" id="CHEBI:29105"/>
    </ligand>
</feature>
<dbReference type="InterPro" id="IPR002318">
    <property type="entry name" value="Ala-tRNA-lgiase_IIc"/>
</dbReference>
<dbReference type="SUPFAM" id="SSF101353">
    <property type="entry name" value="Putative anticodon-binding domain of alanyl-tRNA synthetase (AlaRS)"/>
    <property type="match status" value="1"/>
</dbReference>
<dbReference type="GO" id="GO:0004813">
    <property type="term" value="F:alanine-tRNA ligase activity"/>
    <property type="evidence" value="ECO:0007669"/>
    <property type="project" value="UniProtKB-UniRule"/>
</dbReference>
<dbReference type="Gene3D" id="3.10.310.40">
    <property type="match status" value="1"/>
</dbReference>
<feature type="binding site" evidence="11">
    <location>
        <position position="671"/>
    </location>
    <ligand>
        <name>Zn(2+)</name>
        <dbReference type="ChEBI" id="CHEBI:29105"/>
    </ligand>
</feature>
<dbReference type="GO" id="GO:0000049">
    <property type="term" value="F:tRNA binding"/>
    <property type="evidence" value="ECO:0007669"/>
    <property type="project" value="UniProtKB-KW"/>
</dbReference>
<evidence type="ECO:0000256" key="9">
    <source>
        <dbReference type="ARBA" id="ARBA00022917"/>
    </source>
</evidence>
<comment type="catalytic activity">
    <reaction evidence="11">
        <text>tRNA(Ala) + L-alanine + ATP = L-alanyl-tRNA(Ala) + AMP + diphosphate</text>
        <dbReference type="Rhea" id="RHEA:12540"/>
        <dbReference type="Rhea" id="RHEA-COMP:9657"/>
        <dbReference type="Rhea" id="RHEA-COMP:9923"/>
        <dbReference type="ChEBI" id="CHEBI:30616"/>
        <dbReference type="ChEBI" id="CHEBI:33019"/>
        <dbReference type="ChEBI" id="CHEBI:57972"/>
        <dbReference type="ChEBI" id="CHEBI:78442"/>
        <dbReference type="ChEBI" id="CHEBI:78497"/>
        <dbReference type="ChEBI" id="CHEBI:456215"/>
        <dbReference type="EC" id="6.1.1.7"/>
    </reaction>
</comment>
<evidence type="ECO:0000256" key="8">
    <source>
        <dbReference type="ARBA" id="ARBA00022884"/>
    </source>
</evidence>
<evidence type="ECO:0000259" key="12">
    <source>
        <dbReference type="PROSITE" id="PS50860"/>
    </source>
</evidence>
<dbReference type="GO" id="GO:0008270">
    <property type="term" value="F:zinc ion binding"/>
    <property type="evidence" value="ECO:0007669"/>
    <property type="project" value="UniProtKB-UniRule"/>
</dbReference>
<protein>
    <recommendedName>
        <fullName evidence="11">Alanine--tRNA ligase</fullName>
        <ecNumber evidence="11">6.1.1.7</ecNumber>
    </recommendedName>
    <alternativeName>
        <fullName evidence="11">Alanyl-tRNA synthetase</fullName>
        <shortName evidence="11">AlaRS</shortName>
    </alternativeName>
</protein>
<comment type="subcellular location">
    <subcellularLocation>
        <location evidence="11">Cytoplasm</location>
    </subcellularLocation>
</comment>
<feature type="binding site" evidence="11">
    <location>
        <position position="675"/>
    </location>
    <ligand>
        <name>Zn(2+)</name>
        <dbReference type="ChEBI" id="CHEBI:29105"/>
    </ligand>
</feature>
<dbReference type="GO" id="GO:0002161">
    <property type="term" value="F:aminoacyl-tRNA deacylase activity"/>
    <property type="evidence" value="ECO:0007669"/>
    <property type="project" value="TreeGrafter"/>
</dbReference>
<evidence type="ECO:0000313" key="14">
    <source>
        <dbReference type="Proteomes" id="UP001154240"/>
    </source>
</evidence>
<evidence type="ECO:0000256" key="7">
    <source>
        <dbReference type="ARBA" id="ARBA00022840"/>
    </source>
</evidence>
<name>A0A9X4MDS1_9BACT</name>